<comment type="caution">
    <text evidence="2">The sequence shown here is derived from an EMBL/GenBank/DDBJ whole genome shotgun (WGS) entry which is preliminary data.</text>
</comment>
<evidence type="ECO:0000313" key="2">
    <source>
        <dbReference type="EMBL" id="MBD7996489.1"/>
    </source>
</evidence>
<gene>
    <name evidence="2" type="ORF">H9639_14405</name>
</gene>
<dbReference type="Proteomes" id="UP000609874">
    <property type="component" value="Unassembled WGS sequence"/>
</dbReference>
<keyword evidence="1" id="KW-0472">Membrane</keyword>
<keyword evidence="1" id="KW-1133">Transmembrane helix</keyword>
<dbReference type="EMBL" id="JACSQD010000007">
    <property type="protein sequence ID" value="MBD7996489.1"/>
    <property type="molecule type" value="Genomic_DNA"/>
</dbReference>
<accession>A0ABR8UVA9</accession>
<protein>
    <submittedName>
        <fullName evidence="2">Uncharacterized protein</fullName>
    </submittedName>
</protein>
<reference evidence="2 3" key="1">
    <citation type="submission" date="2020-08" db="EMBL/GenBank/DDBJ databases">
        <title>A Genomic Blueprint of the Chicken Gut Microbiome.</title>
        <authorList>
            <person name="Gilroy R."/>
            <person name="Ravi A."/>
            <person name="Getino M."/>
            <person name="Pursley I."/>
            <person name="Horton D.L."/>
            <person name="Alikhan N.-F."/>
            <person name="Baker D."/>
            <person name="Gharbi K."/>
            <person name="Hall N."/>
            <person name="Watson M."/>
            <person name="Adriaenssens E.M."/>
            <person name="Foster-Nyarko E."/>
            <person name="Jarju S."/>
            <person name="Secka A."/>
            <person name="Antonio M."/>
            <person name="Oren A."/>
            <person name="Chaudhuri R."/>
            <person name="La Ragione R.M."/>
            <person name="Hildebrand F."/>
            <person name="Pallen M.J."/>
        </authorList>
    </citation>
    <scope>NUCLEOTIDE SEQUENCE [LARGE SCALE GENOMIC DNA]</scope>
    <source>
        <strain evidence="2 3">Sa2CUA1</strain>
    </source>
</reference>
<name>A0ABR8UVA9_9MICC</name>
<evidence type="ECO:0000256" key="1">
    <source>
        <dbReference type="SAM" id="Phobius"/>
    </source>
</evidence>
<sequence>MVSMDRSQTAGTGSSESGFHWPSFALGLVLLLLVVAQGEDNGLPGFVGMAGLILLITGLYSAATVRKSWLRLTTQGAALTVAAAGAATMLLALSLRLVGL</sequence>
<keyword evidence="3" id="KW-1185">Reference proteome</keyword>
<feature type="transmembrane region" description="Helical" evidence="1">
    <location>
        <begin position="77"/>
        <end position="98"/>
    </location>
</feature>
<feature type="transmembrane region" description="Helical" evidence="1">
    <location>
        <begin position="48"/>
        <end position="65"/>
    </location>
</feature>
<organism evidence="2 3">
    <name type="scientific">Arthrobacter gallicola</name>
    <dbReference type="NCBI Taxonomy" id="2762225"/>
    <lineage>
        <taxon>Bacteria</taxon>
        <taxon>Bacillati</taxon>
        <taxon>Actinomycetota</taxon>
        <taxon>Actinomycetes</taxon>
        <taxon>Micrococcales</taxon>
        <taxon>Micrococcaceae</taxon>
        <taxon>Arthrobacter</taxon>
    </lineage>
</organism>
<evidence type="ECO:0000313" key="3">
    <source>
        <dbReference type="Proteomes" id="UP000609874"/>
    </source>
</evidence>
<proteinExistence type="predicted"/>
<keyword evidence="1" id="KW-0812">Transmembrane</keyword>
<dbReference type="RefSeq" id="WP_191808769.1">
    <property type="nucleotide sequence ID" value="NZ_JACSQD010000007.1"/>
</dbReference>